<dbReference type="AlphaFoldDB" id="A0A9P5TF05"/>
<evidence type="ECO:0000259" key="1">
    <source>
        <dbReference type="PROSITE" id="PS50181"/>
    </source>
</evidence>
<comment type="caution">
    <text evidence="2">The sequence shown here is derived from an EMBL/GenBank/DDBJ whole genome shotgun (WGS) entry which is preliminary data.</text>
</comment>
<keyword evidence="3" id="KW-1185">Reference proteome</keyword>
<evidence type="ECO:0000313" key="3">
    <source>
        <dbReference type="Proteomes" id="UP000724874"/>
    </source>
</evidence>
<dbReference type="OrthoDB" id="2745718at2759"/>
<dbReference type="Pfam" id="PF12937">
    <property type="entry name" value="F-box-like"/>
    <property type="match status" value="1"/>
</dbReference>
<dbReference type="EMBL" id="JADNYJ010000259">
    <property type="protein sequence ID" value="KAF8872598.1"/>
    <property type="molecule type" value="Genomic_DNA"/>
</dbReference>
<dbReference type="PROSITE" id="PS50181">
    <property type="entry name" value="FBOX"/>
    <property type="match status" value="1"/>
</dbReference>
<dbReference type="SUPFAM" id="SSF81383">
    <property type="entry name" value="F-box domain"/>
    <property type="match status" value="1"/>
</dbReference>
<sequence>MPFIALPQEILIHTLSYLDPRSILSCASTCRLLYETCKNSLEIQYLVELAIDGFQKPITSASHSELIARLRDLRLSWANLDCKRFKKVELSNLCMAYELVAGVFAMADGHKLNFTWLPSSTMNGRSLTYPSLEFRIIDFAMDPTQDLIVILEDHNSPITVTDTRHVRLHIRSISAANDVHPLASEGILTFDDSDTIGPPLPPIGIQHFTLLTRTSFVLTLTSSSGSLQLYTFSPSSPTLTPASLCCTLHLPSIRPNCTIFELRVHSGPISACQPDPFTFSTELEKHSASYRLYVHKRTFLDYISRFRQDGKGNPHTAADVDWDDWDTSTAQGSSAATKSRRTVQVLNFNIPSCTLNIFLNILLNTFRPISSTSISAPHPTFKLHDAPTTNYPTHIFQEDFITRLPYYSTTRVVKVEESEESFFACMIDEERVIGISMSELEKMILHVCAF</sequence>
<dbReference type="Gene3D" id="1.20.1280.50">
    <property type="match status" value="1"/>
</dbReference>
<name>A0A9P5TF05_GYMJU</name>
<evidence type="ECO:0000313" key="2">
    <source>
        <dbReference type="EMBL" id="KAF8872598.1"/>
    </source>
</evidence>
<accession>A0A9P5TF05</accession>
<dbReference type="InterPro" id="IPR036047">
    <property type="entry name" value="F-box-like_dom_sf"/>
</dbReference>
<dbReference type="Proteomes" id="UP000724874">
    <property type="component" value="Unassembled WGS sequence"/>
</dbReference>
<dbReference type="SMART" id="SM00256">
    <property type="entry name" value="FBOX"/>
    <property type="match status" value="1"/>
</dbReference>
<dbReference type="CDD" id="cd09917">
    <property type="entry name" value="F-box_SF"/>
    <property type="match status" value="1"/>
</dbReference>
<protein>
    <recommendedName>
        <fullName evidence="1">F-box domain-containing protein</fullName>
    </recommendedName>
</protein>
<feature type="domain" description="F-box" evidence="1">
    <location>
        <begin position="1"/>
        <end position="46"/>
    </location>
</feature>
<proteinExistence type="predicted"/>
<organism evidence="2 3">
    <name type="scientific">Gymnopilus junonius</name>
    <name type="common">Spectacular rustgill mushroom</name>
    <name type="synonym">Gymnopilus spectabilis subsp. junonius</name>
    <dbReference type="NCBI Taxonomy" id="109634"/>
    <lineage>
        <taxon>Eukaryota</taxon>
        <taxon>Fungi</taxon>
        <taxon>Dikarya</taxon>
        <taxon>Basidiomycota</taxon>
        <taxon>Agaricomycotina</taxon>
        <taxon>Agaricomycetes</taxon>
        <taxon>Agaricomycetidae</taxon>
        <taxon>Agaricales</taxon>
        <taxon>Agaricineae</taxon>
        <taxon>Hymenogastraceae</taxon>
        <taxon>Gymnopilus</taxon>
    </lineage>
</organism>
<dbReference type="InterPro" id="IPR001810">
    <property type="entry name" value="F-box_dom"/>
</dbReference>
<reference evidence="2" key="1">
    <citation type="submission" date="2020-11" db="EMBL/GenBank/DDBJ databases">
        <authorList>
            <consortium name="DOE Joint Genome Institute"/>
            <person name="Ahrendt S."/>
            <person name="Riley R."/>
            <person name="Andreopoulos W."/>
            <person name="LaButti K."/>
            <person name="Pangilinan J."/>
            <person name="Ruiz-duenas F.J."/>
            <person name="Barrasa J.M."/>
            <person name="Sanchez-Garcia M."/>
            <person name="Camarero S."/>
            <person name="Miyauchi S."/>
            <person name="Serrano A."/>
            <person name="Linde D."/>
            <person name="Babiker R."/>
            <person name="Drula E."/>
            <person name="Ayuso-Fernandez I."/>
            <person name="Pacheco R."/>
            <person name="Padilla G."/>
            <person name="Ferreira P."/>
            <person name="Barriuso J."/>
            <person name="Kellner H."/>
            <person name="Castanera R."/>
            <person name="Alfaro M."/>
            <person name="Ramirez L."/>
            <person name="Pisabarro A.G."/>
            <person name="Kuo A."/>
            <person name="Tritt A."/>
            <person name="Lipzen A."/>
            <person name="He G."/>
            <person name="Yan M."/>
            <person name="Ng V."/>
            <person name="Cullen D."/>
            <person name="Martin F."/>
            <person name="Rosso M.-N."/>
            <person name="Henrissat B."/>
            <person name="Hibbett D."/>
            <person name="Martinez A.T."/>
            <person name="Grigoriev I.V."/>
        </authorList>
    </citation>
    <scope>NUCLEOTIDE SEQUENCE</scope>
    <source>
        <strain evidence="2">AH 44721</strain>
    </source>
</reference>
<gene>
    <name evidence="2" type="ORF">CPB84DRAFT_1854352</name>
</gene>